<dbReference type="GO" id="GO:0051082">
    <property type="term" value="F:unfolded protein binding"/>
    <property type="evidence" value="ECO:0007669"/>
    <property type="project" value="TreeGrafter"/>
</dbReference>
<evidence type="ECO:0000256" key="5">
    <source>
        <dbReference type="ARBA" id="ARBA00023186"/>
    </source>
</evidence>
<feature type="domain" description="Cdc37 C-terminal" evidence="9">
    <location>
        <begin position="291"/>
        <end position="373"/>
    </location>
</feature>
<dbReference type="PANTHER" id="PTHR12800">
    <property type="entry name" value="CDC37-RELATED"/>
    <property type="match status" value="1"/>
</dbReference>
<sequence length="382" mass="44588">MMSNPINYSKWNNIEVSDDEDDTHPNIDTPSLFKWRHEARVERMKVFEAKKKEVDSQSARIRKTKAELEQKLKNESLKGPDLESMKKALNDIKKEDEHLEKKMAELAKEERLQPWNVDTLSKDGFSKTAINKTGSYEKKELTEDEKAENMKEFVKSYKNEIEKYGMFSKFDDSKNYLLEHKHLACEETANYLVIQCINYAMEEKFSLMEHVAHQVISMQYLLELAKQLDTDPRACISSFFSKIQFANDEYKKAFFDELEAFKARIRKRAKEKIEEQIKEMQENEELEPAPIGPGGLDPVEVFNSLPESLQKCFESQDIGMLQQAIKELPDEEGRYHMKRCIDSGLWLPSKEDPNTNPEDGFIRHADEEALSDESEEEEKNKS</sequence>
<keyword evidence="7" id="KW-0175">Coiled coil</keyword>
<evidence type="ECO:0000256" key="2">
    <source>
        <dbReference type="ARBA" id="ARBA00006222"/>
    </source>
</evidence>
<reference evidence="12" key="1">
    <citation type="submission" date="2009-06" db="EMBL/GenBank/DDBJ databases">
        <title>Lepeophtheirus salmonis ESTs and full-length cDNAs.</title>
        <authorList>
            <person name="Yasuike M."/>
            <person name="von Schalburg K."/>
            <person name="Cooper G."/>
            <person name="Leong J."/>
            <person name="Jones S.R.M."/>
            <person name="Koop B.F."/>
        </authorList>
    </citation>
    <scope>NUCLEOTIDE SEQUENCE</scope>
    <source>
        <strain evidence="12">Pacific form</strain>
        <tissue evidence="12">Whole</tissue>
    </source>
</reference>
<dbReference type="Pfam" id="PF08565">
    <property type="entry name" value="CDC37_M"/>
    <property type="match status" value="1"/>
</dbReference>
<dbReference type="GeneID" id="121121045"/>
<protein>
    <recommendedName>
        <fullName evidence="3">Hsp90 co-chaperone Cdc37</fullName>
    </recommendedName>
    <alternativeName>
        <fullName evidence="6">Hsp90 chaperone protein kinase-targeting subunit</fullName>
    </alternativeName>
</protein>
<keyword evidence="4" id="KW-0963">Cytoplasm</keyword>
<dbReference type="InterPro" id="IPR013873">
    <property type="entry name" value="Cdc37_C"/>
</dbReference>
<dbReference type="EMBL" id="BT121957">
    <property type="protein sequence ID" value="ADD38887.1"/>
    <property type="molecule type" value="mRNA"/>
</dbReference>
<feature type="domain" description="Cdc37 Hsp90 binding" evidence="10">
    <location>
        <begin position="121"/>
        <end position="284"/>
    </location>
</feature>
<dbReference type="FunFam" id="1.20.58.610:FF:000001">
    <property type="entry name" value="Hsp90 co-chaperone Cdc37-like 1"/>
    <property type="match status" value="1"/>
</dbReference>
<dbReference type="GO" id="GO:0006457">
    <property type="term" value="P:protein folding"/>
    <property type="evidence" value="ECO:0007669"/>
    <property type="project" value="TreeGrafter"/>
</dbReference>
<dbReference type="InterPro" id="IPR013874">
    <property type="entry name" value="Cdc37_Hsp90-bd"/>
</dbReference>
<comment type="subcellular location">
    <subcellularLocation>
        <location evidence="1">Cytoplasm</location>
    </subcellularLocation>
</comment>
<dbReference type="AlphaFoldDB" id="C1BSQ2"/>
<reference evidence="13" key="2">
    <citation type="submission" date="2010-03" db="EMBL/GenBank/DDBJ databases">
        <title>Atlantic Lepeophtheirus salmonis ESTs and full-length cDNAs.</title>
        <authorList>
            <person name="Yasuike M."/>
            <person name="von Schalburg K."/>
            <person name="Cooper G."/>
            <person name="Leong J."/>
            <person name="Nilsen F."/>
            <person name="Jones S.R.M."/>
            <person name="Koop B.F."/>
        </authorList>
    </citation>
    <scope>NUCLEOTIDE SEQUENCE</scope>
    <source>
        <strain evidence="13">Atlantic form</strain>
        <tissue evidence="13">Mixed tissue</tissue>
    </source>
</reference>
<dbReference type="RefSeq" id="XP_040571837.1">
    <property type="nucleotide sequence ID" value="XM_040715903.2"/>
</dbReference>
<feature type="compositionally biased region" description="Acidic residues" evidence="8">
    <location>
        <begin position="368"/>
        <end position="382"/>
    </location>
</feature>
<dbReference type="GO" id="GO:0005737">
    <property type="term" value="C:cytoplasm"/>
    <property type="evidence" value="ECO:0007669"/>
    <property type="project" value="UniProtKB-SubCell"/>
</dbReference>
<dbReference type="Gene3D" id="6.10.140.250">
    <property type="match status" value="1"/>
</dbReference>
<organism evidence="12">
    <name type="scientific">Lepeophtheirus salmonis</name>
    <name type="common">Salmon louse</name>
    <name type="synonym">Caligus salmonis</name>
    <dbReference type="NCBI Taxonomy" id="72036"/>
    <lineage>
        <taxon>Eukaryota</taxon>
        <taxon>Metazoa</taxon>
        <taxon>Ecdysozoa</taxon>
        <taxon>Arthropoda</taxon>
        <taxon>Crustacea</taxon>
        <taxon>Multicrustacea</taxon>
        <taxon>Hexanauplia</taxon>
        <taxon>Copepoda</taxon>
        <taxon>Siphonostomatoida</taxon>
        <taxon>Caligidae</taxon>
        <taxon>Lepeophtheirus</taxon>
    </lineage>
</organism>
<dbReference type="OMA" id="AEQCIII"/>
<dbReference type="GO" id="GO:0051087">
    <property type="term" value="F:protein-folding chaperone binding"/>
    <property type="evidence" value="ECO:0007669"/>
    <property type="project" value="TreeGrafter"/>
</dbReference>
<dbReference type="PANTHER" id="PTHR12800:SF4">
    <property type="entry name" value="HSP90 CO-CHAPERONE CDC37"/>
    <property type="match status" value="1"/>
</dbReference>
<dbReference type="GO" id="GO:0019901">
    <property type="term" value="F:protein kinase binding"/>
    <property type="evidence" value="ECO:0007669"/>
    <property type="project" value="InterPro"/>
</dbReference>
<proteinExistence type="evidence at transcript level"/>
<dbReference type="SMART" id="SM01070">
    <property type="entry name" value="CDC37_M"/>
    <property type="match status" value="1"/>
</dbReference>
<evidence type="ECO:0000313" key="13">
    <source>
        <dbReference type="EMBL" id="ADD38887.1"/>
    </source>
</evidence>
<evidence type="ECO:0000256" key="7">
    <source>
        <dbReference type="SAM" id="Coils"/>
    </source>
</evidence>
<evidence type="ECO:0000256" key="6">
    <source>
        <dbReference type="ARBA" id="ARBA00031396"/>
    </source>
</evidence>
<dbReference type="Pfam" id="PF08564">
    <property type="entry name" value="CDC37_C"/>
    <property type="match status" value="1"/>
</dbReference>
<dbReference type="SMART" id="SM01069">
    <property type="entry name" value="CDC37_C"/>
    <property type="match status" value="1"/>
</dbReference>
<comment type="similarity">
    <text evidence="2">Belongs to the CDC37 family.</text>
</comment>
<feature type="region of interest" description="Disordered" evidence="8">
    <location>
        <begin position="345"/>
        <end position="382"/>
    </location>
</feature>
<gene>
    <name evidence="12" type="primary">CDC37</name>
</gene>
<dbReference type="Gene3D" id="1.20.58.610">
    <property type="entry name" value="Cdc37, Hsp90 binding domain"/>
    <property type="match status" value="1"/>
</dbReference>
<keyword evidence="5" id="KW-0143">Chaperone</keyword>
<evidence type="ECO:0000259" key="10">
    <source>
        <dbReference type="SMART" id="SM01070"/>
    </source>
</evidence>
<dbReference type="SUPFAM" id="SSF101391">
    <property type="entry name" value="Hsp90 co-chaperone CDC37"/>
    <property type="match status" value="1"/>
</dbReference>
<accession>C1BSQ2</accession>
<dbReference type="InterPro" id="IPR004918">
    <property type="entry name" value="Cdc37"/>
</dbReference>
<feature type="domain" description="Cdc37 N-terminal" evidence="11">
    <location>
        <begin position="5"/>
        <end position="128"/>
    </location>
</feature>
<dbReference type="OrthoDB" id="440202at2759"/>
<evidence type="ECO:0000313" key="12">
    <source>
        <dbReference type="EMBL" id="ACO12055.1"/>
    </source>
</evidence>
<evidence type="ECO:0000256" key="4">
    <source>
        <dbReference type="ARBA" id="ARBA00022490"/>
    </source>
</evidence>
<evidence type="ECO:0000256" key="3">
    <source>
        <dbReference type="ARBA" id="ARBA00020496"/>
    </source>
</evidence>
<evidence type="ECO:0000259" key="9">
    <source>
        <dbReference type="SMART" id="SM01069"/>
    </source>
</evidence>
<dbReference type="GO" id="GO:0050821">
    <property type="term" value="P:protein stabilization"/>
    <property type="evidence" value="ECO:0007669"/>
    <property type="project" value="TreeGrafter"/>
</dbReference>
<dbReference type="Pfam" id="PF03234">
    <property type="entry name" value="CDC37_N"/>
    <property type="match status" value="1"/>
</dbReference>
<dbReference type="SMART" id="SM01071">
    <property type="entry name" value="CDC37_N"/>
    <property type="match status" value="1"/>
</dbReference>
<evidence type="ECO:0000256" key="8">
    <source>
        <dbReference type="SAM" id="MobiDB-lite"/>
    </source>
</evidence>
<feature type="coiled-coil region" evidence="7">
    <location>
        <begin position="51"/>
        <end position="112"/>
    </location>
</feature>
<evidence type="ECO:0000256" key="1">
    <source>
        <dbReference type="ARBA" id="ARBA00004496"/>
    </source>
</evidence>
<dbReference type="InterPro" id="IPR038189">
    <property type="entry name" value="Cdc37_Hsp90-bd_sf"/>
</dbReference>
<name>C1BSQ2_LEPSM</name>
<dbReference type="GO" id="GO:0031072">
    <property type="term" value="F:heat shock protein binding"/>
    <property type="evidence" value="ECO:0007669"/>
    <property type="project" value="TreeGrafter"/>
</dbReference>
<dbReference type="InterPro" id="IPR013855">
    <property type="entry name" value="Cdc37_N_dom"/>
</dbReference>
<dbReference type="EMBL" id="BT077631">
    <property type="protein sequence ID" value="ACO12055.1"/>
    <property type="molecule type" value="mRNA"/>
</dbReference>
<evidence type="ECO:0000259" key="11">
    <source>
        <dbReference type="SMART" id="SM01071"/>
    </source>
</evidence>